<evidence type="ECO:0000313" key="2">
    <source>
        <dbReference type="EMBL" id="KER32987.1"/>
    </source>
</evidence>
<dbReference type="GeneID" id="20315261"/>
<proteinExistence type="predicted"/>
<accession>A0A075A3Y1</accession>
<dbReference type="AlphaFoldDB" id="A0A075A3Y1"/>
<name>A0A075A3Y1_OPIVI</name>
<sequence length="158" mass="17994">MSGDDKPAGQLMSGDDKPNLTPPRFIYDNRHPNRVAVHDDDDDDELHTKNITPIHLRQSASLSAVNEKDDSTMIAIARRKINKIRVVKVNMKAPVGIWRNDGLNKGIKMNIARLSEFQLTWLKHTGLHYLSSSMGRKIINVLETVPLEKFFFNVQFIC</sequence>
<dbReference type="RefSeq" id="XP_009163280.1">
    <property type="nucleotide sequence ID" value="XM_009165016.1"/>
</dbReference>
<feature type="region of interest" description="Disordered" evidence="1">
    <location>
        <begin position="1"/>
        <end position="29"/>
    </location>
</feature>
<dbReference type="CTD" id="20315261"/>
<gene>
    <name evidence="2" type="ORF">T265_01073</name>
</gene>
<dbReference type="EMBL" id="KL596629">
    <property type="protein sequence ID" value="KER32987.1"/>
    <property type="molecule type" value="Genomic_DNA"/>
</dbReference>
<reference evidence="2 3" key="1">
    <citation type="submission" date="2013-11" db="EMBL/GenBank/DDBJ databases">
        <title>Opisthorchis viverrini - life in the bile duct.</title>
        <authorList>
            <person name="Young N.D."/>
            <person name="Nagarajan N."/>
            <person name="Lin S.J."/>
            <person name="Korhonen P.K."/>
            <person name="Jex A.R."/>
            <person name="Hall R.S."/>
            <person name="Safavi-Hemami H."/>
            <person name="Kaewkong W."/>
            <person name="Bertrand D."/>
            <person name="Gao S."/>
            <person name="Seet Q."/>
            <person name="Wongkham S."/>
            <person name="Teh B.T."/>
            <person name="Wongkham C."/>
            <person name="Intapan P.M."/>
            <person name="Maleewong W."/>
            <person name="Yang X."/>
            <person name="Hu M."/>
            <person name="Wang Z."/>
            <person name="Hofmann A."/>
            <person name="Sternberg P.W."/>
            <person name="Tan P."/>
            <person name="Wang J."/>
            <person name="Gasser R.B."/>
        </authorList>
    </citation>
    <scope>NUCLEOTIDE SEQUENCE [LARGE SCALE GENOMIC DNA]</scope>
</reference>
<dbReference type="KEGG" id="ovi:T265_01073"/>
<organism evidence="2 3">
    <name type="scientific">Opisthorchis viverrini</name>
    <name type="common">Southeast Asian liver fluke</name>
    <dbReference type="NCBI Taxonomy" id="6198"/>
    <lineage>
        <taxon>Eukaryota</taxon>
        <taxon>Metazoa</taxon>
        <taxon>Spiralia</taxon>
        <taxon>Lophotrochozoa</taxon>
        <taxon>Platyhelminthes</taxon>
        <taxon>Trematoda</taxon>
        <taxon>Digenea</taxon>
        <taxon>Opisthorchiida</taxon>
        <taxon>Opisthorchiata</taxon>
        <taxon>Opisthorchiidae</taxon>
        <taxon>Opisthorchis</taxon>
    </lineage>
</organism>
<protein>
    <submittedName>
        <fullName evidence="2">Uncharacterized protein</fullName>
    </submittedName>
</protein>
<evidence type="ECO:0000256" key="1">
    <source>
        <dbReference type="SAM" id="MobiDB-lite"/>
    </source>
</evidence>
<keyword evidence="3" id="KW-1185">Reference proteome</keyword>
<dbReference type="Proteomes" id="UP000054324">
    <property type="component" value="Unassembled WGS sequence"/>
</dbReference>
<evidence type="ECO:0000313" key="3">
    <source>
        <dbReference type="Proteomes" id="UP000054324"/>
    </source>
</evidence>